<evidence type="ECO:0000256" key="6">
    <source>
        <dbReference type="ARBA" id="ARBA00023004"/>
    </source>
</evidence>
<sequence length="395" mass="44219">MNKPITIPMRAGIASRQAHADLPPGTYEREIGREGFSGQATHMYHLHAPTAWLRWDGPHRPRAYDLNRMDTAASGLMNCPLDAPLVASNQHMRLRCWKTEEPMSHLARNADGDELIFLHAGGGHLYCDYGHLLLRDGDYLLLPRGTAWRFEPTSSSFLLLIEATGDSFQLPDRGMLGEHALFDPAVLDVPQLDAEFIGQQNNAASSREWAVRIQARHRVSTLVYPHNPLDAVGWKGTLAPVRLNWRDIRPVLSARYHVPPSAHTTFLTQRMAICTFCPRPAETDPGALKVPFFHSNDDYDELLFLHSGQFFSRDGMGPGMFTFHPAGFPHGPHPTAYRTSLTNPRTEFHEVAINIDLRDPLDIAPGMSSCERTSHADSWNGYLDRADHQLGQVVA</sequence>
<dbReference type="PANTHER" id="PTHR11056:SF0">
    <property type="entry name" value="HOMOGENTISATE 1,2-DIOXYGENASE"/>
    <property type="match status" value="1"/>
</dbReference>
<keyword evidence="3" id="KW-0479">Metal-binding</keyword>
<protein>
    <submittedName>
        <fullName evidence="8">Homogentisate 1,2-dioxygenase</fullName>
        <ecNumber evidence="8">1.13.11.5</ecNumber>
    </submittedName>
</protein>
<evidence type="ECO:0000256" key="3">
    <source>
        <dbReference type="ARBA" id="ARBA00022723"/>
    </source>
</evidence>
<reference evidence="8 9" key="1">
    <citation type="submission" date="2024-06" db="EMBL/GenBank/DDBJ databases">
        <title>Sorghum-associated microbial communities from plants grown in Nebraska, USA.</title>
        <authorList>
            <person name="Schachtman D."/>
        </authorList>
    </citation>
    <scope>NUCLEOTIDE SEQUENCE [LARGE SCALE GENOMIC DNA]</scope>
    <source>
        <strain evidence="8 9">2709</strain>
    </source>
</reference>
<dbReference type="EMBL" id="JBEPSH010000011">
    <property type="protein sequence ID" value="MET4579791.1"/>
    <property type="molecule type" value="Genomic_DNA"/>
</dbReference>
<dbReference type="InterPro" id="IPR005708">
    <property type="entry name" value="Homogentis_dOase"/>
</dbReference>
<evidence type="ECO:0000256" key="1">
    <source>
        <dbReference type="ARBA" id="ARBA00001962"/>
    </source>
</evidence>
<dbReference type="Proteomes" id="UP001549320">
    <property type="component" value="Unassembled WGS sequence"/>
</dbReference>
<dbReference type="InterPro" id="IPR014710">
    <property type="entry name" value="RmlC-like_jellyroll"/>
</dbReference>
<evidence type="ECO:0000256" key="2">
    <source>
        <dbReference type="ARBA" id="ARBA00007757"/>
    </source>
</evidence>
<gene>
    <name evidence="8" type="ORF">ABIE13_004928</name>
</gene>
<dbReference type="Pfam" id="PF20510">
    <property type="entry name" value="HgmA_N"/>
    <property type="match status" value="1"/>
</dbReference>
<organism evidence="8 9">
    <name type="scientific">Ottowia thiooxydans</name>
    <dbReference type="NCBI Taxonomy" id="219182"/>
    <lineage>
        <taxon>Bacteria</taxon>
        <taxon>Pseudomonadati</taxon>
        <taxon>Pseudomonadota</taxon>
        <taxon>Betaproteobacteria</taxon>
        <taxon>Burkholderiales</taxon>
        <taxon>Comamonadaceae</taxon>
        <taxon>Ottowia</taxon>
    </lineage>
</organism>
<keyword evidence="6" id="KW-0408">Iron</keyword>
<name>A0ABV2QFH3_9BURK</name>
<comment type="similarity">
    <text evidence="2">Belongs to the homogentisate dioxygenase family.</text>
</comment>
<dbReference type="Gene3D" id="2.60.120.10">
    <property type="entry name" value="Jelly Rolls"/>
    <property type="match status" value="1"/>
</dbReference>
<keyword evidence="4" id="KW-0223">Dioxygenase</keyword>
<dbReference type="PANTHER" id="PTHR11056">
    <property type="entry name" value="HOMOGENTISATE 1,2-DIOXYGENASE"/>
    <property type="match status" value="1"/>
</dbReference>
<dbReference type="EC" id="1.13.11.5" evidence="8"/>
<dbReference type="RefSeq" id="WP_354448209.1">
    <property type="nucleotide sequence ID" value="NZ_JBEPSH010000011.1"/>
</dbReference>
<evidence type="ECO:0000313" key="9">
    <source>
        <dbReference type="Proteomes" id="UP001549320"/>
    </source>
</evidence>
<keyword evidence="5 8" id="KW-0560">Oxidoreductase</keyword>
<proteinExistence type="inferred from homology"/>
<feature type="domain" description="Homogentisate 1,2-dioxygenase N-terminal" evidence="7">
    <location>
        <begin position="75"/>
        <end position="242"/>
    </location>
</feature>
<dbReference type="InterPro" id="IPR046452">
    <property type="entry name" value="HgmA_N"/>
</dbReference>
<accession>A0ABV2QFH3</accession>
<comment type="cofactor">
    <cofactor evidence="1">
        <name>Fe cation</name>
        <dbReference type="ChEBI" id="CHEBI:24875"/>
    </cofactor>
</comment>
<evidence type="ECO:0000256" key="4">
    <source>
        <dbReference type="ARBA" id="ARBA00022964"/>
    </source>
</evidence>
<keyword evidence="9" id="KW-1185">Reference proteome</keyword>
<dbReference type="CDD" id="cd02208">
    <property type="entry name" value="cupin_RmlC-like"/>
    <property type="match status" value="1"/>
</dbReference>
<evidence type="ECO:0000313" key="8">
    <source>
        <dbReference type="EMBL" id="MET4579791.1"/>
    </source>
</evidence>
<evidence type="ECO:0000256" key="5">
    <source>
        <dbReference type="ARBA" id="ARBA00023002"/>
    </source>
</evidence>
<comment type="caution">
    <text evidence="8">The sequence shown here is derived from an EMBL/GenBank/DDBJ whole genome shotgun (WGS) entry which is preliminary data.</text>
</comment>
<dbReference type="SUPFAM" id="SSF51182">
    <property type="entry name" value="RmlC-like cupins"/>
    <property type="match status" value="1"/>
</dbReference>
<dbReference type="GO" id="GO:0004411">
    <property type="term" value="F:homogentisate 1,2-dioxygenase activity"/>
    <property type="evidence" value="ECO:0007669"/>
    <property type="project" value="UniProtKB-EC"/>
</dbReference>
<dbReference type="InterPro" id="IPR011051">
    <property type="entry name" value="RmlC_Cupin_sf"/>
</dbReference>
<evidence type="ECO:0000259" key="7">
    <source>
        <dbReference type="Pfam" id="PF20510"/>
    </source>
</evidence>